<protein>
    <submittedName>
        <fullName evidence="1">Uncharacterized protein</fullName>
    </submittedName>
</protein>
<proteinExistence type="predicted"/>
<keyword evidence="2" id="KW-1185">Reference proteome</keyword>
<organism evidence="1 2">
    <name type="scientific">Ramlibacter albus</name>
    <dbReference type="NCBI Taxonomy" id="2079448"/>
    <lineage>
        <taxon>Bacteria</taxon>
        <taxon>Pseudomonadati</taxon>
        <taxon>Pseudomonadota</taxon>
        <taxon>Betaproteobacteria</taxon>
        <taxon>Burkholderiales</taxon>
        <taxon>Comamonadaceae</taxon>
        <taxon>Ramlibacter</taxon>
    </lineage>
</organism>
<evidence type="ECO:0000313" key="1">
    <source>
        <dbReference type="EMBL" id="MBC5764422.1"/>
    </source>
</evidence>
<evidence type="ECO:0000313" key="2">
    <source>
        <dbReference type="Proteomes" id="UP000596827"/>
    </source>
</evidence>
<comment type="caution">
    <text evidence="1">The sequence shown here is derived from an EMBL/GenBank/DDBJ whole genome shotgun (WGS) entry which is preliminary data.</text>
</comment>
<sequence>MPAQATPAAPLRRLAPLIRAAHPRAQLGAIEGAETGLPGFRVLLPNGVDVVVGVDIDLPAVLFEVVRLYVGDEVSKYDFEHFCTRGFAGTSKLSMDAVLQVLCSYAGLVPV</sequence>
<gene>
    <name evidence="1" type="ORF">H8R02_08175</name>
</gene>
<dbReference type="Proteomes" id="UP000596827">
    <property type="component" value="Unassembled WGS sequence"/>
</dbReference>
<dbReference type="EMBL" id="JACORU010000002">
    <property type="protein sequence ID" value="MBC5764422.1"/>
    <property type="molecule type" value="Genomic_DNA"/>
</dbReference>
<dbReference type="RefSeq" id="WP_187080892.1">
    <property type="nucleotide sequence ID" value="NZ_JACORU010000002.1"/>
</dbReference>
<dbReference type="AlphaFoldDB" id="A0A923S4S2"/>
<reference evidence="1" key="1">
    <citation type="submission" date="2020-08" db="EMBL/GenBank/DDBJ databases">
        <title>Ramlibacter sp. GTP1 16S ribosomal RNA gene genome sequencing and assembly.</title>
        <authorList>
            <person name="Kang M."/>
        </authorList>
    </citation>
    <scope>NUCLEOTIDE SEQUENCE</scope>
    <source>
        <strain evidence="1">GTP1</strain>
    </source>
</reference>
<name>A0A923S4S2_9BURK</name>
<accession>A0A923S4S2</accession>